<organism evidence="1">
    <name type="scientific">Anguilla anguilla</name>
    <name type="common">European freshwater eel</name>
    <name type="synonym">Muraena anguilla</name>
    <dbReference type="NCBI Taxonomy" id="7936"/>
    <lineage>
        <taxon>Eukaryota</taxon>
        <taxon>Metazoa</taxon>
        <taxon>Chordata</taxon>
        <taxon>Craniata</taxon>
        <taxon>Vertebrata</taxon>
        <taxon>Euteleostomi</taxon>
        <taxon>Actinopterygii</taxon>
        <taxon>Neopterygii</taxon>
        <taxon>Teleostei</taxon>
        <taxon>Anguilliformes</taxon>
        <taxon>Anguillidae</taxon>
        <taxon>Anguilla</taxon>
    </lineage>
</organism>
<dbReference type="EMBL" id="GBXM01004860">
    <property type="protein sequence ID" value="JAI03718.1"/>
    <property type="molecule type" value="Transcribed_RNA"/>
</dbReference>
<evidence type="ECO:0000313" key="1">
    <source>
        <dbReference type="EMBL" id="JAI03718.1"/>
    </source>
</evidence>
<reference evidence="1" key="2">
    <citation type="journal article" date="2015" name="Fish Shellfish Immunol.">
        <title>Early steps in the European eel (Anguilla anguilla)-Vibrio vulnificus interaction in the gills: Role of the RtxA13 toxin.</title>
        <authorList>
            <person name="Callol A."/>
            <person name="Pajuelo D."/>
            <person name="Ebbesson L."/>
            <person name="Teles M."/>
            <person name="MacKenzie S."/>
            <person name="Amaro C."/>
        </authorList>
    </citation>
    <scope>NUCLEOTIDE SEQUENCE</scope>
</reference>
<reference evidence="1" key="1">
    <citation type="submission" date="2014-11" db="EMBL/GenBank/DDBJ databases">
        <authorList>
            <person name="Amaro Gonzalez C."/>
        </authorList>
    </citation>
    <scope>NUCLEOTIDE SEQUENCE</scope>
</reference>
<sequence length="46" mass="5204">MFTVEQVIVTSHLQSSRSLSLQWCVVLLVMRTTAINIFSCSFSPDQ</sequence>
<name>A0A0E9XLU1_ANGAN</name>
<dbReference type="AlphaFoldDB" id="A0A0E9XLU1"/>
<proteinExistence type="predicted"/>
<protein>
    <submittedName>
        <fullName evidence="1">Uncharacterized protein</fullName>
    </submittedName>
</protein>
<accession>A0A0E9XLU1</accession>